<dbReference type="GO" id="GO:0005524">
    <property type="term" value="F:ATP binding"/>
    <property type="evidence" value="ECO:0007669"/>
    <property type="project" value="UniProtKB-KW"/>
</dbReference>
<dbReference type="GO" id="GO:0007411">
    <property type="term" value="P:axon guidance"/>
    <property type="evidence" value="ECO:0007669"/>
    <property type="project" value="TreeGrafter"/>
</dbReference>
<keyword evidence="7" id="KW-1133">Transmembrane helix</keyword>
<dbReference type="InterPro" id="IPR013783">
    <property type="entry name" value="Ig-like_fold"/>
</dbReference>
<evidence type="ECO:0000256" key="6">
    <source>
        <dbReference type="ARBA" id="ARBA00022840"/>
    </source>
</evidence>
<dbReference type="AlphaFoldDB" id="A0A5C6NM95"/>
<keyword evidence="3" id="KW-0812">Transmembrane</keyword>
<dbReference type="FunFam" id="2.10.50.10:FF:000001">
    <property type="entry name" value="Ephrin type-A receptor 5"/>
    <property type="match status" value="1"/>
</dbReference>
<dbReference type="InterPro" id="IPR011641">
    <property type="entry name" value="Tyr-kin_ephrin_A/B_rcpt-like"/>
</dbReference>
<evidence type="ECO:0000256" key="5">
    <source>
        <dbReference type="ARBA" id="ARBA00022741"/>
    </source>
</evidence>
<dbReference type="InterPro" id="IPR036116">
    <property type="entry name" value="FN3_sf"/>
</dbReference>
<evidence type="ECO:0000256" key="4">
    <source>
        <dbReference type="ARBA" id="ARBA00022737"/>
    </source>
</evidence>
<evidence type="ECO:0000256" key="8">
    <source>
        <dbReference type="ARBA" id="ARBA00023136"/>
    </source>
</evidence>
<dbReference type="SMART" id="SM00060">
    <property type="entry name" value="FN3"/>
    <property type="match status" value="1"/>
</dbReference>
<comment type="caution">
    <text evidence="11">The sequence shown here is derived from an EMBL/GenBank/DDBJ whole genome shotgun (WGS) entry which is preliminary data.</text>
</comment>
<dbReference type="PANTHER" id="PTHR46877:SF9">
    <property type="entry name" value="EPHRIN TYPE-A RECEPTOR 7"/>
    <property type="match status" value="1"/>
</dbReference>
<gene>
    <name evidence="11" type="ORF">D4764_19G0001410</name>
</gene>
<evidence type="ECO:0000256" key="2">
    <source>
        <dbReference type="ARBA" id="ARBA00022553"/>
    </source>
</evidence>
<organism evidence="11 12">
    <name type="scientific">Takifugu flavidus</name>
    <name type="common">sansaifugu</name>
    <dbReference type="NCBI Taxonomy" id="433684"/>
    <lineage>
        <taxon>Eukaryota</taxon>
        <taxon>Metazoa</taxon>
        <taxon>Chordata</taxon>
        <taxon>Craniata</taxon>
        <taxon>Vertebrata</taxon>
        <taxon>Euteleostomi</taxon>
        <taxon>Actinopterygii</taxon>
        <taxon>Neopterygii</taxon>
        <taxon>Teleostei</taxon>
        <taxon>Neoteleostei</taxon>
        <taxon>Acanthomorphata</taxon>
        <taxon>Eupercaria</taxon>
        <taxon>Tetraodontiformes</taxon>
        <taxon>Tetradontoidea</taxon>
        <taxon>Tetraodontidae</taxon>
        <taxon>Takifugu</taxon>
    </lineage>
</organism>
<dbReference type="CDD" id="cd00063">
    <property type="entry name" value="FN3"/>
    <property type="match status" value="1"/>
</dbReference>
<evidence type="ECO:0000259" key="10">
    <source>
        <dbReference type="PROSITE" id="PS50853"/>
    </source>
</evidence>
<dbReference type="Pfam" id="PF07699">
    <property type="entry name" value="Ephrin_rec_like"/>
    <property type="match status" value="1"/>
</dbReference>
<dbReference type="GO" id="GO:0005886">
    <property type="term" value="C:plasma membrane"/>
    <property type="evidence" value="ECO:0007669"/>
    <property type="project" value="TreeGrafter"/>
</dbReference>
<accession>A0A5C6NM95</accession>
<name>A0A5C6NM95_9TELE</name>
<evidence type="ECO:0000256" key="1">
    <source>
        <dbReference type="ARBA" id="ARBA00004479"/>
    </source>
</evidence>
<dbReference type="PANTHER" id="PTHR46877">
    <property type="entry name" value="EPH RECEPTOR A5"/>
    <property type="match status" value="1"/>
</dbReference>
<keyword evidence="4" id="KW-0677">Repeat</keyword>
<sequence>MGLFQEPAAARDHFLVLTVYNWLQVLLKCRGLWSGRTFGPRAFIFRKERPLHTHLSAQLSTQSIGGSRLAAFQGPALVSKSSDELVFLACSRGFYKSSSQDLQCSRCPAHSFNDREGSWRCDCEDGYYRALSDPPSVACTRPPSAPQNLVYNINQTTVSLEWSPPADNGGRNDVTYRVVCRRCSLEPEECVPCGPNVGYSPAQSGLVDTYASIVDLLAQANYTFEVEAVNGVSDLSRTQRLFASVSVATGQS</sequence>
<dbReference type="Gene3D" id="2.10.50.10">
    <property type="entry name" value="Tumor Necrosis Factor Receptor, subunit A, domain 2"/>
    <property type="match status" value="1"/>
</dbReference>
<feature type="non-terminal residue" evidence="11">
    <location>
        <position position="252"/>
    </location>
</feature>
<dbReference type="FunFam" id="2.60.40.10:FF:000190">
    <property type="entry name" value="Ephrin type-A receptor 7"/>
    <property type="match status" value="1"/>
</dbReference>
<dbReference type="GO" id="GO:0030425">
    <property type="term" value="C:dendrite"/>
    <property type="evidence" value="ECO:0007669"/>
    <property type="project" value="TreeGrafter"/>
</dbReference>
<dbReference type="Pfam" id="PF00041">
    <property type="entry name" value="fn3"/>
    <property type="match status" value="1"/>
</dbReference>
<evidence type="ECO:0000256" key="3">
    <source>
        <dbReference type="ARBA" id="ARBA00022692"/>
    </source>
</evidence>
<reference evidence="11 12" key="1">
    <citation type="submission" date="2019-04" db="EMBL/GenBank/DDBJ databases">
        <title>Chromosome genome assembly for Takifugu flavidus.</title>
        <authorList>
            <person name="Xiao S."/>
        </authorList>
    </citation>
    <scope>NUCLEOTIDE SEQUENCE [LARGE SCALE GENOMIC DNA]</scope>
    <source>
        <strain evidence="11">HTHZ2018</strain>
        <tissue evidence="11">Muscle</tissue>
    </source>
</reference>
<keyword evidence="12" id="KW-1185">Reference proteome</keyword>
<evidence type="ECO:0000313" key="12">
    <source>
        <dbReference type="Proteomes" id="UP000324091"/>
    </source>
</evidence>
<dbReference type="InterPro" id="IPR050449">
    <property type="entry name" value="Ephrin_rcpt_TKs"/>
</dbReference>
<keyword evidence="9 11" id="KW-0675">Receptor</keyword>
<evidence type="ECO:0000313" key="11">
    <source>
        <dbReference type="EMBL" id="TWW68343.1"/>
    </source>
</evidence>
<proteinExistence type="predicted"/>
<dbReference type="InterPro" id="IPR003961">
    <property type="entry name" value="FN3_dom"/>
</dbReference>
<protein>
    <submittedName>
        <fullName evidence="11">Ephrin type-A receptor 7</fullName>
    </submittedName>
</protein>
<keyword evidence="5" id="KW-0547">Nucleotide-binding</keyword>
<keyword evidence="8" id="KW-0472">Membrane</keyword>
<feature type="domain" description="Fibronectin type-III" evidence="10">
    <location>
        <begin position="142"/>
        <end position="252"/>
    </location>
</feature>
<dbReference type="PROSITE" id="PS50853">
    <property type="entry name" value="FN3"/>
    <property type="match status" value="1"/>
</dbReference>
<evidence type="ECO:0000256" key="7">
    <source>
        <dbReference type="ARBA" id="ARBA00022989"/>
    </source>
</evidence>
<keyword evidence="6" id="KW-0067">ATP-binding</keyword>
<dbReference type="EMBL" id="RHFK02000011">
    <property type="protein sequence ID" value="TWW68343.1"/>
    <property type="molecule type" value="Genomic_DNA"/>
</dbReference>
<keyword evidence="2" id="KW-0597">Phosphoprotein</keyword>
<dbReference type="Proteomes" id="UP000324091">
    <property type="component" value="Chromosome 19"/>
</dbReference>
<evidence type="ECO:0000256" key="9">
    <source>
        <dbReference type="ARBA" id="ARBA00023170"/>
    </source>
</evidence>
<dbReference type="SUPFAM" id="SSF49265">
    <property type="entry name" value="Fibronectin type III"/>
    <property type="match status" value="1"/>
</dbReference>
<comment type="subcellular location">
    <subcellularLocation>
        <location evidence="1">Membrane</location>
        <topology evidence="1">Single-pass type I membrane protein</topology>
    </subcellularLocation>
</comment>
<dbReference type="Gene3D" id="2.60.40.10">
    <property type="entry name" value="Immunoglobulins"/>
    <property type="match status" value="1"/>
</dbReference>
<dbReference type="GO" id="GO:0005005">
    <property type="term" value="F:transmembrane-ephrin receptor activity"/>
    <property type="evidence" value="ECO:0007669"/>
    <property type="project" value="TreeGrafter"/>
</dbReference>